<dbReference type="Pfam" id="PF12704">
    <property type="entry name" value="MacB_PCD"/>
    <property type="match status" value="1"/>
</dbReference>
<dbReference type="AlphaFoldDB" id="A0A415H1C8"/>
<evidence type="ECO:0000313" key="9">
    <source>
        <dbReference type="EMBL" id="RHK59760.1"/>
    </source>
</evidence>
<evidence type="ECO:0000313" key="10">
    <source>
        <dbReference type="Proteomes" id="UP000284152"/>
    </source>
</evidence>
<accession>A0A415H1C8</accession>
<evidence type="ECO:0000256" key="3">
    <source>
        <dbReference type="ARBA" id="ARBA00022692"/>
    </source>
</evidence>
<dbReference type="InterPro" id="IPR025857">
    <property type="entry name" value="MacB_PCD"/>
</dbReference>
<evidence type="ECO:0000256" key="6">
    <source>
        <dbReference type="SAM" id="Phobius"/>
    </source>
</evidence>
<sequence length="448" mass="50104">MAGLAGQSASVNVQDSTRQAVGATFRLELSEANRHTRLEEATEKIGEGKEGTYGGVTTKKFEDGSWMSFVDNSFETVIPKDAEQIAKVKGIEEYNLITVATVVNPVNFKRIEDPDMDQSQDFGGVNLRGNRIMEMDMDVAAGKIKLVDGRMTTREDKDVCVISKELAELNGLQVGDSLQFNQWDDKENSKVYSAKIVGIYEAVQKLEPVMSGDTYRSENTIFTDMNFPEKPSGEEGNPLFRYAIFKVGNVDQYDAVRKEIEKVDINWERYDLIDSNGNIQSMAENFNNMKQLSEMLLIVVSAASFIILSLIFLFWMKNRTQEIGIFMALGESKKKIWSQFLWEAMLIGVLGLVLSFMISPALSKMTASYMAQQSQSQAEEQKEATENQVFADGYTAPDLKLQNIEIEVTSDMLIKDTIAIGGLLFISVSVAGIMIMRKKPKEILSEMS</sequence>
<feature type="domain" description="ABC3 transporter permease C-terminal" evidence="7">
    <location>
        <begin position="295"/>
        <end position="372"/>
    </location>
</feature>
<evidence type="ECO:0000256" key="5">
    <source>
        <dbReference type="ARBA" id="ARBA00023136"/>
    </source>
</evidence>
<keyword evidence="3 6" id="KW-0812">Transmembrane</keyword>
<proteinExistence type="predicted"/>
<dbReference type="Pfam" id="PF02687">
    <property type="entry name" value="FtsX"/>
    <property type="match status" value="1"/>
</dbReference>
<evidence type="ECO:0000256" key="1">
    <source>
        <dbReference type="ARBA" id="ARBA00004651"/>
    </source>
</evidence>
<dbReference type="GO" id="GO:0005886">
    <property type="term" value="C:plasma membrane"/>
    <property type="evidence" value="ECO:0007669"/>
    <property type="project" value="UniProtKB-SubCell"/>
</dbReference>
<evidence type="ECO:0000256" key="4">
    <source>
        <dbReference type="ARBA" id="ARBA00022989"/>
    </source>
</evidence>
<feature type="domain" description="MacB-like periplasmic core" evidence="8">
    <location>
        <begin position="125"/>
        <end position="262"/>
    </location>
</feature>
<dbReference type="InterPro" id="IPR050250">
    <property type="entry name" value="Macrolide_Exporter_MacB"/>
</dbReference>
<reference evidence="9 10" key="1">
    <citation type="submission" date="2018-08" db="EMBL/GenBank/DDBJ databases">
        <title>A genome reference for cultivated species of the human gut microbiota.</title>
        <authorList>
            <person name="Zou Y."/>
            <person name="Xue W."/>
            <person name="Luo G."/>
        </authorList>
    </citation>
    <scope>NUCLEOTIDE SEQUENCE [LARGE SCALE GENOMIC DNA]</scope>
    <source>
        <strain evidence="9 10">AF42-21</strain>
    </source>
</reference>
<dbReference type="InterPro" id="IPR003838">
    <property type="entry name" value="ABC3_permease_C"/>
</dbReference>
<name>A0A415H1C8_9FIRM</name>
<feature type="transmembrane region" description="Helical" evidence="6">
    <location>
        <begin position="418"/>
        <end position="436"/>
    </location>
</feature>
<evidence type="ECO:0000259" key="8">
    <source>
        <dbReference type="Pfam" id="PF12704"/>
    </source>
</evidence>
<protein>
    <submittedName>
        <fullName evidence="9">ABC transporter permease</fullName>
    </submittedName>
</protein>
<dbReference type="PANTHER" id="PTHR30572:SF9">
    <property type="entry name" value="ABC TRANSPORTER PERMEASE PROTEIN"/>
    <property type="match status" value="1"/>
</dbReference>
<feature type="transmembrane region" description="Helical" evidence="6">
    <location>
        <begin position="295"/>
        <end position="315"/>
    </location>
</feature>
<gene>
    <name evidence="9" type="ORF">DW054_15655</name>
</gene>
<organism evidence="9 10">
    <name type="scientific">Dorea formicigenerans</name>
    <dbReference type="NCBI Taxonomy" id="39486"/>
    <lineage>
        <taxon>Bacteria</taxon>
        <taxon>Bacillati</taxon>
        <taxon>Bacillota</taxon>
        <taxon>Clostridia</taxon>
        <taxon>Lachnospirales</taxon>
        <taxon>Lachnospiraceae</taxon>
        <taxon>Dorea</taxon>
    </lineage>
</organism>
<dbReference type="GO" id="GO:0022857">
    <property type="term" value="F:transmembrane transporter activity"/>
    <property type="evidence" value="ECO:0007669"/>
    <property type="project" value="TreeGrafter"/>
</dbReference>
<keyword evidence="2" id="KW-1003">Cell membrane</keyword>
<evidence type="ECO:0000256" key="2">
    <source>
        <dbReference type="ARBA" id="ARBA00022475"/>
    </source>
</evidence>
<feature type="transmembrane region" description="Helical" evidence="6">
    <location>
        <begin position="336"/>
        <end position="358"/>
    </location>
</feature>
<evidence type="ECO:0000259" key="7">
    <source>
        <dbReference type="Pfam" id="PF02687"/>
    </source>
</evidence>
<keyword evidence="5 6" id="KW-0472">Membrane</keyword>
<comment type="subcellular location">
    <subcellularLocation>
        <location evidence="1">Cell membrane</location>
        <topology evidence="1">Multi-pass membrane protein</topology>
    </subcellularLocation>
</comment>
<dbReference type="Proteomes" id="UP000284152">
    <property type="component" value="Unassembled WGS sequence"/>
</dbReference>
<comment type="caution">
    <text evidence="9">The sequence shown here is derived from an EMBL/GenBank/DDBJ whole genome shotgun (WGS) entry which is preliminary data.</text>
</comment>
<keyword evidence="4 6" id="KW-1133">Transmembrane helix</keyword>
<dbReference type="EMBL" id="QRNS01000045">
    <property type="protein sequence ID" value="RHK59760.1"/>
    <property type="molecule type" value="Genomic_DNA"/>
</dbReference>
<dbReference type="PANTHER" id="PTHR30572">
    <property type="entry name" value="MEMBRANE COMPONENT OF TRANSPORTER-RELATED"/>
    <property type="match status" value="1"/>
</dbReference>